<keyword evidence="2" id="KW-1185">Reference proteome</keyword>
<proteinExistence type="predicted"/>
<gene>
    <name evidence="1" type="ORF">ACFSKW_44780</name>
</gene>
<dbReference type="RefSeq" id="WP_379580699.1">
    <property type="nucleotide sequence ID" value="NZ_JBHUFV010000068.1"/>
</dbReference>
<organism evidence="1 2">
    <name type="scientific">Nonomuraea mangrovi</name>
    <dbReference type="NCBI Taxonomy" id="2316207"/>
    <lineage>
        <taxon>Bacteria</taxon>
        <taxon>Bacillati</taxon>
        <taxon>Actinomycetota</taxon>
        <taxon>Actinomycetes</taxon>
        <taxon>Streptosporangiales</taxon>
        <taxon>Streptosporangiaceae</taxon>
        <taxon>Nonomuraea</taxon>
    </lineage>
</organism>
<dbReference type="EMBL" id="JBHUFV010000068">
    <property type="protein sequence ID" value="MFD1938612.1"/>
    <property type="molecule type" value="Genomic_DNA"/>
</dbReference>
<evidence type="ECO:0000313" key="2">
    <source>
        <dbReference type="Proteomes" id="UP001597368"/>
    </source>
</evidence>
<name>A0ABW4T9B8_9ACTN</name>
<dbReference type="Proteomes" id="UP001597368">
    <property type="component" value="Unassembled WGS sequence"/>
</dbReference>
<evidence type="ECO:0000313" key="1">
    <source>
        <dbReference type="EMBL" id="MFD1938612.1"/>
    </source>
</evidence>
<sequence length="71" mass="7752">MRVLGWWRGIRPDADHFDEVGKIDLAFNLGGVEAVRDPEPVLADQMVDAGLTAAVKNDGHDLERGSPAARR</sequence>
<protein>
    <submittedName>
        <fullName evidence="1">Uncharacterized protein</fullName>
    </submittedName>
</protein>
<accession>A0ABW4T9B8</accession>
<reference evidence="2" key="1">
    <citation type="journal article" date="2019" name="Int. J. Syst. Evol. Microbiol.">
        <title>The Global Catalogue of Microorganisms (GCM) 10K type strain sequencing project: providing services to taxonomists for standard genome sequencing and annotation.</title>
        <authorList>
            <consortium name="The Broad Institute Genomics Platform"/>
            <consortium name="The Broad Institute Genome Sequencing Center for Infectious Disease"/>
            <person name="Wu L."/>
            <person name="Ma J."/>
        </authorList>
    </citation>
    <scope>NUCLEOTIDE SEQUENCE [LARGE SCALE GENOMIC DNA]</scope>
    <source>
        <strain evidence="2">ICMP 6774ER</strain>
    </source>
</reference>
<comment type="caution">
    <text evidence="1">The sequence shown here is derived from an EMBL/GenBank/DDBJ whole genome shotgun (WGS) entry which is preliminary data.</text>
</comment>